<evidence type="ECO:0000256" key="1">
    <source>
        <dbReference type="ARBA" id="ARBA00006295"/>
    </source>
</evidence>
<dbReference type="Proteomes" id="UP000029033">
    <property type="component" value="Unassembled WGS sequence"/>
</dbReference>
<dbReference type="InterPro" id="IPR003115">
    <property type="entry name" value="ParB_N"/>
</dbReference>
<dbReference type="Gene3D" id="1.10.10.2830">
    <property type="match status" value="1"/>
</dbReference>
<dbReference type="eggNOG" id="COG1475">
    <property type="taxonomic scope" value="Bacteria"/>
</dbReference>
<reference evidence="4 5" key="1">
    <citation type="submission" date="2014-03" db="EMBL/GenBank/DDBJ databases">
        <title>Genomics of Bifidobacteria.</title>
        <authorList>
            <person name="Ventura M."/>
            <person name="Milani C."/>
            <person name="Lugli G.A."/>
        </authorList>
    </citation>
    <scope>NUCLEOTIDE SEQUENCE [LARGE SCALE GENOMIC DNA]</scope>
    <source>
        <strain evidence="4 5">LMG 21589</strain>
    </source>
</reference>
<keyword evidence="5" id="KW-1185">Reference proteome</keyword>
<comment type="similarity">
    <text evidence="1">Belongs to the ParB family.</text>
</comment>
<dbReference type="Pfam" id="PF02195">
    <property type="entry name" value="ParB_N"/>
    <property type="match status" value="1"/>
</dbReference>
<proteinExistence type="inferred from homology"/>
<organism evidence="4 5">
    <name type="scientific">Bifidobacterium scardovii</name>
    <dbReference type="NCBI Taxonomy" id="158787"/>
    <lineage>
        <taxon>Bacteria</taxon>
        <taxon>Bacillati</taxon>
        <taxon>Actinomycetota</taxon>
        <taxon>Actinomycetes</taxon>
        <taxon>Bifidobacteriales</taxon>
        <taxon>Bifidobacteriaceae</taxon>
        <taxon>Bifidobacterium</taxon>
    </lineage>
</organism>
<dbReference type="InterPro" id="IPR004437">
    <property type="entry name" value="ParB/RepB/Spo0J"/>
</dbReference>
<dbReference type="GO" id="GO:0005694">
    <property type="term" value="C:chromosome"/>
    <property type="evidence" value="ECO:0007669"/>
    <property type="project" value="TreeGrafter"/>
</dbReference>
<dbReference type="GeneID" id="85164961"/>
<dbReference type="EMBL" id="JGZO01000031">
    <property type="protein sequence ID" value="KFI90284.1"/>
    <property type="molecule type" value="Genomic_DNA"/>
</dbReference>
<evidence type="ECO:0000313" key="5">
    <source>
        <dbReference type="Proteomes" id="UP000029033"/>
    </source>
</evidence>
<accession>A0A087D434</accession>
<dbReference type="Gene3D" id="3.90.1530.30">
    <property type="match status" value="1"/>
</dbReference>
<dbReference type="InterPro" id="IPR050336">
    <property type="entry name" value="Chromosome_partition/occlusion"/>
</dbReference>
<dbReference type="STRING" id="158787.BSCA_1895"/>
<dbReference type="SUPFAM" id="SSF110849">
    <property type="entry name" value="ParB/Sulfiredoxin"/>
    <property type="match status" value="1"/>
</dbReference>
<dbReference type="Pfam" id="PF17762">
    <property type="entry name" value="HTH_ParB"/>
    <property type="match status" value="1"/>
</dbReference>
<dbReference type="OrthoDB" id="3176965at2"/>
<sequence length="566" mass="63831">MSTIINTTGNTTGITLTKADWNATHIDNGDSRITILAPTGEYPQLVADLALHLTTITQTPISGTPHRRSPKPSTKERDPHEMTPTITLIDVNRLKPNPNNPRKHIGDVTSLADSIRAHGIQQELVVTPIADTDDYRVVIGHRRLAAAKQAGLRQAPCKILDLTPKAERELMLIENTQRSDLTPIEEADGYQGLLDLGTTIQDMAQKTGRSTDFVRRRLKIARIPTLTRDLTADFNQLSLTDLDALAEFQDDPDTQQQLARTAGTRDWQWTLNQARETRRMNEWRATADQWIRQAGLKTRKVKDLWANIDGYRHPHTWQGDQPLETQWKRHLKQGGNPDTIILICKKGAYGYAEPLPAGTVDAKEAEDRERREQAALERRHTAEARKFAATSAELRLQWIRMNHTGWHYGPMSRAIETLTDMMLLGRSTYGFPRAGGDSNWEDKTITAYNHMVKTPLPVTEKNTKEGVYHLNGEENTNELRHRLDKPGSHTVQLLLLLLARREASITGAEWACKYSRQDLDIINDYYQVLETLGYQASSEETKALNGSLIEGTKEDDGHADDDDDAE</sequence>
<feature type="region of interest" description="Disordered" evidence="2">
    <location>
        <begin position="57"/>
        <end position="80"/>
    </location>
</feature>
<gene>
    <name evidence="4" type="ORF">BSCA_1895</name>
</gene>
<feature type="domain" description="ParB-like N-terminal" evidence="3">
    <location>
        <begin position="87"/>
        <end position="176"/>
    </location>
</feature>
<dbReference type="InterPro" id="IPR036086">
    <property type="entry name" value="ParB/Sulfiredoxin_sf"/>
</dbReference>
<protein>
    <submittedName>
        <fullName evidence="4">Chromosome partitioning protein ParB</fullName>
    </submittedName>
</protein>
<evidence type="ECO:0000313" key="4">
    <source>
        <dbReference type="EMBL" id="KFI90284.1"/>
    </source>
</evidence>
<evidence type="ECO:0000259" key="3">
    <source>
        <dbReference type="SMART" id="SM00470"/>
    </source>
</evidence>
<dbReference type="SMART" id="SM00470">
    <property type="entry name" value="ParB"/>
    <property type="match status" value="1"/>
</dbReference>
<dbReference type="NCBIfam" id="TIGR00180">
    <property type="entry name" value="parB_part"/>
    <property type="match status" value="1"/>
</dbReference>
<comment type="caution">
    <text evidence="4">The sequence shown here is derived from an EMBL/GenBank/DDBJ whole genome shotgun (WGS) entry which is preliminary data.</text>
</comment>
<evidence type="ECO:0000256" key="2">
    <source>
        <dbReference type="SAM" id="MobiDB-lite"/>
    </source>
</evidence>
<dbReference type="PANTHER" id="PTHR33375">
    <property type="entry name" value="CHROMOSOME-PARTITIONING PROTEIN PARB-RELATED"/>
    <property type="match status" value="1"/>
</dbReference>
<dbReference type="InterPro" id="IPR041468">
    <property type="entry name" value="HTH_ParB/Spo0J"/>
</dbReference>
<dbReference type="AlphaFoldDB" id="A0A087D434"/>
<dbReference type="GO" id="GO:0007059">
    <property type="term" value="P:chromosome segregation"/>
    <property type="evidence" value="ECO:0007669"/>
    <property type="project" value="TreeGrafter"/>
</dbReference>
<name>A0A087D434_9BIFI</name>
<feature type="region of interest" description="Disordered" evidence="2">
    <location>
        <begin position="545"/>
        <end position="566"/>
    </location>
</feature>
<dbReference type="RefSeq" id="WP_051923287.1">
    <property type="nucleotide sequence ID" value="NZ_CAUPKV010000018.1"/>
</dbReference>
<dbReference type="GO" id="GO:0003677">
    <property type="term" value="F:DNA binding"/>
    <property type="evidence" value="ECO:0007669"/>
    <property type="project" value="InterPro"/>
</dbReference>
<feature type="compositionally biased region" description="Acidic residues" evidence="2">
    <location>
        <begin position="557"/>
        <end position="566"/>
    </location>
</feature>
<dbReference type="PANTHER" id="PTHR33375:SF7">
    <property type="entry name" value="CHROMOSOME 2-PARTITIONING PROTEIN PARB-RELATED"/>
    <property type="match status" value="1"/>
</dbReference>